<evidence type="ECO:0000256" key="8">
    <source>
        <dbReference type="PIRSR" id="PIRSR000190-1"/>
    </source>
</evidence>
<keyword evidence="14" id="KW-1185">Reference proteome</keyword>
<dbReference type="FunFam" id="2.30.110.10:FF:000020">
    <property type="entry name" value="PNPO isoform 11"/>
    <property type="match status" value="1"/>
</dbReference>
<feature type="binding site" evidence="7 9">
    <location>
        <begin position="142"/>
        <end position="143"/>
    </location>
    <ligand>
        <name>FMN</name>
        <dbReference type="ChEBI" id="CHEBI:58210"/>
    </ligand>
</feature>
<comment type="catalytic activity">
    <reaction evidence="7">
        <text>pyridoxine 5'-phosphate + O2 = pyridoxal 5'-phosphate + H2O2</text>
        <dbReference type="Rhea" id="RHEA:15149"/>
        <dbReference type="ChEBI" id="CHEBI:15379"/>
        <dbReference type="ChEBI" id="CHEBI:16240"/>
        <dbReference type="ChEBI" id="CHEBI:58589"/>
        <dbReference type="ChEBI" id="CHEBI:597326"/>
        <dbReference type="EC" id="1.4.3.5"/>
    </reaction>
</comment>
<dbReference type="OrthoDB" id="9780392at2"/>
<feature type="binding site" evidence="7 8">
    <location>
        <position position="133"/>
    </location>
    <ligand>
        <name>substrate</name>
    </ligand>
</feature>
<dbReference type="InterPro" id="IPR019576">
    <property type="entry name" value="Pyridoxamine_oxidase_dimer_C"/>
</dbReference>
<dbReference type="PROSITE" id="PS01064">
    <property type="entry name" value="PYRIDOX_OXIDASE"/>
    <property type="match status" value="1"/>
</dbReference>
<feature type="binding site" evidence="8">
    <location>
        <begin position="9"/>
        <end position="12"/>
    </location>
    <ligand>
        <name>substrate</name>
    </ligand>
</feature>
<dbReference type="Pfam" id="PF01243">
    <property type="entry name" value="PNPOx_N"/>
    <property type="match status" value="1"/>
</dbReference>
<dbReference type="UniPathway" id="UPA01068">
    <property type="reaction ID" value="UER00304"/>
</dbReference>
<feature type="binding site" evidence="7 8">
    <location>
        <position position="125"/>
    </location>
    <ligand>
        <name>substrate</name>
    </ligand>
</feature>
<feature type="binding site" evidence="7 8">
    <location>
        <position position="129"/>
    </location>
    <ligand>
        <name>substrate</name>
    </ligand>
</feature>
<dbReference type="InterPro" id="IPR011576">
    <property type="entry name" value="Pyridox_Oxase_N"/>
</dbReference>
<dbReference type="RefSeq" id="WP_015023005.1">
    <property type="nucleotide sequence ID" value="NC_018721.1"/>
</dbReference>
<evidence type="ECO:0000256" key="5">
    <source>
        <dbReference type="ARBA" id="ARBA00023002"/>
    </source>
</evidence>
<comment type="cofactor">
    <cofactor evidence="7 9">
        <name>FMN</name>
        <dbReference type="ChEBI" id="CHEBI:58210"/>
    </cofactor>
    <text evidence="7 9">Binds 1 FMN per subunit.</text>
</comment>
<dbReference type="AlphaFoldDB" id="K4I9U0"/>
<comment type="catalytic activity">
    <reaction evidence="7">
        <text>pyridoxamine 5'-phosphate + O2 + H2O = pyridoxal 5'-phosphate + H2O2 + NH4(+)</text>
        <dbReference type="Rhea" id="RHEA:15817"/>
        <dbReference type="ChEBI" id="CHEBI:15377"/>
        <dbReference type="ChEBI" id="CHEBI:15379"/>
        <dbReference type="ChEBI" id="CHEBI:16240"/>
        <dbReference type="ChEBI" id="CHEBI:28938"/>
        <dbReference type="ChEBI" id="CHEBI:58451"/>
        <dbReference type="ChEBI" id="CHEBI:597326"/>
        <dbReference type="EC" id="1.4.3.5"/>
    </reaction>
</comment>
<protein>
    <recommendedName>
        <fullName evidence="7">Pyridoxine/pyridoxamine 5'-phosphate oxidase</fullName>
        <ecNumber evidence="7">1.4.3.5</ecNumber>
    </recommendedName>
    <alternativeName>
        <fullName evidence="7">PNP/PMP oxidase</fullName>
        <shortName evidence="7">PNPOx</shortName>
    </alternativeName>
    <alternativeName>
        <fullName evidence="7">Pyridoxal 5'-phosphate synthase</fullName>
    </alternativeName>
</protein>
<feature type="domain" description="Pyridoxine 5'-phosphate oxidase dimerisation C-terminal" evidence="12">
    <location>
        <begin position="174"/>
        <end position="215"/>
    </location>
</feature>
<name>K4I9U0_PSYTT</name>
<dbReference type="EC" id="1.4.3.5" evidence="7"/>
<feature type="coiled-coil region" evidence="10">
    <location>
        <begin position="142"/>
        <end position="169"/>
    </location>
</feature>
<feature type="binding site" evidence="7 9">
    <location>
        <position position="107"/>
    </location>
    <ligand>
        <name>FMN</name>
        <dbReference type="ChEBI" id="CHEBI:58210"/>
    </ligand>
</feature>
<keyword evidence="10" id="KW-0175">Coiled coil</keyword>
<sequence>MDNNLHDYRKSYEKSSLDRGNLNQNPLQQFRSWFNDVEKSGGSDETNAMTVSTIGADDFPKSRIVLLKYYDENGFVFYTNYESEKGKALIDNPKTCLSFFWPNMERQVIIKGLAEKLPDIVSDNYFASRPKGSQLGALVSNQSEIIENREVLENELKSLEDKYQNKEVPRPKSWGGFLVRPQSMEFWQGRPNRLHDRFRFTLIDDLDWKIERLAP</sequence>
<comment type="pathway">
    <text evidence="7">Cofactor metabolism; pyridoxal 5'-phosphate salvage; pyridoxal 5'-phosphate from pyridoxine 5'-phosphate: step 1/1.</text>
</comment>
<dbReference type="InterPro" id="IPR012349">
    <property type="entry name" value="Split_barrel_FMN-bd"/>
</dbReference>
<dbReference type="HAMAP" id="MF_01629">
    <property type="entry name" value="PdxH"/>
    <property type="match status" value="1"/>
</dbReference>
<dbReference type="GO" id="GO:0004733">
    <property type="term" value="F:pyridoxamine phosphate oxidase activity"/>
    <property type="evidence" value="ECO:0007669"/>
    <property type="project" value="UniProtKB-UniRule"/>
</dbReference>
<reference evidence="13" key="1">
    <citation type="submission" date="2006-03" db="EMBL/GenBank/DDBJ databases">
        <authorList>
            <person name="Bowman J."/>
            <person name="Ferriera S."/>
            <person name="Johnson J."/>
            <person name="Kravitz S."/>
            <person name="Halpern A."/>
            <person name="Remington K."/>
            <person name="Beeson K."/>
            <person name="Tran B."/>
            <person name="Rogers Y.-H."/>
            <person name="Friedman R."/>
            <person name="Venter J.C."/>
        </authorList>
    </citation>
    <scope>NUCLEOTIDE SEQUENCE [LARGE SCALE GENOMIC DNA]</scope>
    <source>
        <strain evidence="13">ATCC 700755</strain>
    </source>
</reference>
<dbReference type="EMBL" id="CP003879">
    <property type="protein sequence ID" value="AFU67387.1"/>
    <property type="molecule type" value="Genomic_DNA"/>
</dbReference>
<feature type="binding site" evidence="7 9">
    <location>
        <position position="187"/>
    </location>
    <ligand>
        <name>FMN</name>
        <dbReference type="ChEBI" id="CHEBI:58210"/>
    </ligand>
</feature>
<comment type="similarity">
    <text evidence="1 7">Belongs to the pyridoxamine 5'-phosphate oxidase family.</text>
</comment>
<keyword evidence="3 7" id="KW-0285">Flavoprotein</keyword>
<feature type="binding site" evidence="7 8">
    <location>
        <position position="68"/>
    </location>
    <ligand>
        <name>substrate</name>
    </ligand>
</feature>
<evidence type="ECO:0000313" key="13">
    <source>
        <dbReference type="EMBL" id="AFU67387.1"/>
    </source>
</evidence>
<comment type="function">
    <text evidence="7">Catalyzes the oxidation of either pyridoxine 5'-phosphate (PNP) or pyridoxamine 5'-phosphate (PMP) into pyridoxal 5'-phosphate (PLP).</text>
</comment>
<dbReference type="PANTHER" id="PTHR10851:SF0">
    <property type="entry name" value="PYRIDOXINE-5'-PHOSPHATE OXIDASE"/>
    <property type="match status" value="1"/>
</dbReference>
<evidence type="ECO:0000256" key="4">
    <source>
        <dbReference type="ARBA" id="ARBA00022643"/>
    </source>
</evidence>
<feature type="binding site" evidence="7 9">
    <location>
        <position position="197"/>
    </location>
    <ligand>
        <name>FMN</name>
        <dbReference type="ChEBI" id="CHEBI:58210"/>
    </ligand>
</feature>
<dbReference type="HOGENOM" id="CLU_032263_2_2_10"/>
<comment type="pathway">
    <text evidence="7">Cofactor metabolism; pyridoxal 5'-phosphate salvage; pyridoxal 5'-phosphate from pyridoxamine 5'-phosphate: step 1/1.</text>
</comment>
<feature type="binding site" evidence="7 8">
    <location>
        <begin position="193"/>
        <end position="195"/>
    </location>
    <ligand>
        <name>substrate</name>
    </ligand>
</feature>
<evidence type="ECO:0000256" key="7">
    <source>
        <dbReference type="HAMAP-Rule" id="MF_01629"/>
    </source>
</evidence>
<dbReference type="Pfam" id="PF10590">
    <property type="entry name" value="PNP_phzG_C"/>
    <property type="match status" value="1"/>
</dbReference>
<dbReference type="PIRSF" id="PIRSF000190">
    <property type="entry name" value="Pyd_amn-ph_oxd"/>
    <property type="match status" value="1"/>
</dbReference>
<evidence type="ECO:0000259" key="12">
    <source>
        <dbReference type="Pfam" id="PF10590"/>
    </source>
</evidence>
<comment type="caution">
    <text evidence="7">Lacks conserved residue(s) required for the propagation of feature annotation.</text>
</comment>
<keyword evidence="4 7" id="KW-0288">FMN</keyword>
<reference evidence="13" key="2">
    <citation type="submission" date="2012-09" db="EMBL/GenBank/DDBJ databases">
        <title>The complete sequence of Psychroflexus torquis an extreme psychrophile from sea-ice that is stimulated by light.</title>
        <authorList>
            <person name="Feng S."/>
            <person name="Powell S.M."/>
            <person name="Bowman J.P."/>
        </authorList>
    </citation>
    <scope>NUCLEOTIDE SEQUENCE [LARGE SCALE GENOMIC DNA]</scope>
    <source>
        <strain evidence="13">ATCC 700755</strain>
    </source>
</reference>
<evidence type="ECO:0000256" key="3">
    <source>
        <dbReference type="ARBA" id="ARBA00022630"/>
    </source>
</evidence>
<evidence type="ECO:0000313" key="14">
    <source>
        <dbReference type="Proteomes" id="UP000008514"/>
    </source>
</evidence>
<feature type="binding site" evidence="7 9">
    <location>
        <begin position="78"/>
        <end position="79"/>
    </location>
    <ligand>
        <name>FMN</name>
        <dbReference type="ChEBI" id="CHEBI:58210"/>
    </ligand>
</feature>
<feature type="domain" description="Pyridoxamine 5'-phosphate oxidase N-terminal" evidence="11">
    <location>
        <begin position="45"/>
        <end position="157"/>
    </location>
</feature>
<feature type="binding site" evidence="7 9">
    <location>
        <begin position="63"/>
        <end position="68"/>
    </location>
    <ligand>
        <name>FMN</name>
        <dbReference type="ChEBI" id="CHEBI:58210"/>
    </ligand>
</feature>
<keyword evidence="5 7" id="KW-0560">Oxidoreductase</keyword>
<organism evidence="13 14">
    <name type="scientific">Psychroflexus torquis (strain ATCC 700755 / CIP 106069 / ACAM 623)</name>
    <dbReference type="NCBI Taxonomy" id="313595"/>
    <lineage>
        <taxon>Bacteria</taxon>
        <taxon>Pseudomonadati</taxon>
        <taxon>Bacteroidota</taxon>
        <taxon>Flavobacteriia</taxon>
        <taxon>Flavobacteriales</taxon>
        <taxon>Flavobacteriaceae</taxon>
        <taxon>Psychroflexus</taxon>
    </lineage>
</organism>
<evidence type="ECO:0000259" key="11">
    <source>
        <dbReference type="Pfam" id="PF01243"/>
    </source>
</evidence>
<dbReference type="GO" id="GO:0010181">
    <property type="term" value="F:FMN binding"/>
    <property type="evidence" value="ECO:0007669"/>
    <property type="project" value="UniProtKB-UniRule"/>
</dbReference>
<dbReference type="eggNOG" id="COG0259">
    <property type="taxonomic scope" value="Bacteria"/>
</dbReference>
<feature type="binding site" evidence="7 9">
    <location>
        <position position="85"/>
    </location>
    <ligand>
        <name>FMN</name>
        <dbReference type="ChEBI" id="CHEBI:58210"/>
    </ligand>
</feature>
<dbReference type="Gene3D" id="2.30.110.10">
    <property type="entry name" value="Electron Transport, Fmn-binding Protein, Chain A"/>
    <property type="match status" value="1"/>
</dbReference>
<dbReference type="PANTHER" id="PTHR10851">
    <property type="entry name" value="PYRIDOXINE-5-PHOSPHATE OXIDASE"/>
    <property type="match status" value="1"/>
</dbReference>
<dbReference type="NCBIfam" id="NF004231">
    <property type="entry name" value="PRK05679.1"/>
    <property type="match status" value="1"/>
</dbReference>
<evidence type="ECO:0000256" key="10">
    <source>
        <dbReference type="SAM" id="Coils"/>
    </source>
</evidence>
<dbReference type="GO" id="GO:0008615">
    <property type="term" value="P:pyridoxine biosynthetic process"/>
    <property type="evidence" value="ECO:0007669"/>
    <property type="project" value="UniProtKB-UniRule"/>
</dbReference>
<dbReference type="Proteomes" id="UP000008514">
    <property type="component" value="Chromosome"/>
</dbReference>
<dbReference type="InterPro" id="IPR019740">
    <property type="entry name" value="Pyridox_Oxase_CS"/>
</dbReference>
<comment type="subunit">
    <text evidence="2 7">Homodimer.</text>
</comment>
<gene>
    <name evidence="7" type="primary">pdxH</name>
    <name evidence="13" type="ordered locus">P700755_000356</name>
</gene>
<keyword evidence="6 7" id="KW-0664">Pyridoxine biosynthesis</keyword>
<evidence type="ECO:0000256" key="2">
    <source>
        <dbReference type="ARBA" id="ARBA00011738"/>
    </source>
</evidence>
<evidence type="ECO:0000256" key="1">
    <source>
        <dbReference type="ARBA" id="ARBA00007301"/>
    </source>
</evidence>
<dbReference type="InterPro" id="IPR000659">
    <property type="entry name" value="Pyridox_Oxase"/>
</dbReference>
<dbReference type="NCBIfam" id="TIGR00558">
    <property type="entry name" value="pdxH"/>
    <property type="match status" value="1"/>
</dbReference>
<dbReference type="SUPFAM" id="SSF50475">
    <property type="entry name" value="FMN-binding split barrel"/>
    <property type="match status" value="1"/>
</dbReference>
<evidence type="ECO:0000256" key="9">
    <source>
        <dbReference type="PIRSR" id="PIRSR000190-2"/>
    </source>
</evidence>
<dbReference type="STRING" id="313595.P700755_000356"/>
<accession>K4I9U0</accession>
<dbReference type="KEGG" id="ptq:P700755_000356"/>
<proteinExistence type="inferred from homology"/>
<evidence type="ECO:0000256" key="6">
    <source>
        <dbReference type="ARBA" id="ARBA00023096"/>
    </source>
</evidence>